<dbReference type="InterPro" id="IPR013656">
    <property type="entry name" value="PAS_4"/>
</dbReference>
<evidence type="ECO:0000313" key="2">
    <source>
        <dbReference type="EMBL" id="MEQ3553795.1"/>
    </source>
</evidence>
<dbReference type="InterPro" id="IPR005561">
    <property type="entry name" value="ANTAR"/>
</dbReference>
<feature type="domain" description="ANTAR" evidence="1">
    <location>
        <begin position="165"/>
        <end position="226"/>
    </location>
</feature>
<dbReference type="Pfam" id="PF08448">
    <property type="entry name" value="PAS_4"/>
    <property type="match status" value="1"/>
</dbReference>
<proteinExistence type="predicted"/>
<sequence>MLSGSCGSSDARVLRACRDDLAFRATRSPYLLLDRDLRMIGANPAYLVATLRTPDELDERSLFDVFPDNPALTGADGVANLGASLARVLRTGRRDHMPVQRYDVPAPAGGPGFVQRVWVPVNSPVRDPDGRLVGVLHHVEDVTGLLVAEPAPAEDPGGTAAAVLARTLGTENLALRSRFDRHASIEQAKGVLMAQRGCSADEAFTLLRTLSHDTNTKLHLVAEALLADMAARRAEP</sequence>
<dbReference type="SUPFAM" id="SSF55785">
    <property type="entry name" value="PYP-like sensor domain (PAS domain)"/>
    <property type="match status" value="1"/>
</dbReference>
<dbReference type="InterPro" id="IPR000014">
    <property type="entry name" value="PAS"/>
</dbReference>
<dbReference type="SUPFAM" id="SSF52172">
    <property type="entry name" value="CheY-like"/>
    <property type="match status" value="1"/>
</dbReference>
<gene>
    <name evidence="2" type="ORF">WIS52_25250</name>
</gene>
<dbReference type="PROSITE" id="PS50921">
    <property type="entry name" value="ANTAR"/>
    <property type="match status" value="1"/>
</dbReference>
<reference evidence="2 3" key="1">
    <citation type="submission" date="2024-03" db="EMBL/GenBank/DDBJ databases">
        <title>Draft genome sequence of Pseudonocardia nematodicida JCM 31783.</title>
        <authorList>
            <person name="Butdee W."/>
            <person name="Duangmal K."/>
        </authorList>
    </citation>
    <scope>NUCLEOTIDE SEQUENCE [LARGE SCALE GENOMIC DNA]</scope>
    <source>
        <strain evidence="2 3">JCM 31783</strain>
    </source>
</reference>
<organism evidence="2 3">
    <name type="scientific">Pseudonocardia nematodicida</name>
    <dbReference type="NCBI Taxonomy" id="1206997"/>
    <lineage>
        <taxon>Bacteria</taxon>
        <taxon>Bacillati</taxon>
        <taxon>Actinomycetota</taxon>
        <taxon>Actinomycetes</taxon>
        <taxon>Pseudonocardiales</taxon>
        <taxon>Pseudonocardiaceae</taxon>
        <taxon>Pseudonocardia</taxon>
    </lineage>
</organism>
<dbReference type="RefSeq" id="WP_349300870.1">
    <property type="nucleotide sequence ID" value="NZ_JBEDNQ010000012.1"/>
</dbReference>
<protein>
    <submittedName>
        <fullName evidence="2">ANTAR domain-containing protein</fullName>
    </submittedName>
</protein>
<dbReference type="SMART" id="SM01012">
    <property type="entry name" value="ANTAR"/>
    <property type="match status" value="1"/>
</dbReference>
<dbReference type="Gene3D" id="3.30.450.20">
    <property type="entry name" value="PAS domain"/>
    <property type="match status" value="1"/>
</dbReference>
<dbReference type="InterPro" id="IPR035965">
    <property type="entry name" value="PAS-like_dom_sf"/>
</dbReference>
<dbReference type="InterPro" id="IPR036388">
    <property type="entry name" value="WH-like_DNA-bd_sf"/>
</dbReference>
<dbReference type="Gene3D" id="1.10.10.10">
    <property type="entry name" value="Winged helix-like DNA-binding domain superfamily/Winged helix DNA-binding domain"/>
    <property type="match status" value="1"/>
</dbReference>
<dbReference type="Proteomes" id="UP001494902">
    <property type="component" value="Unassembled WGS sequence"/>
</dbReference>
<dbReference type="CDD" id="cd00130">
    <property type="entry name" value="PAS"/>
    <property type="match status" value="1"/>
</dbReference>
<dbReference type="InterPro" id="IPR011006">
    <property type="entry name" value="CheY-like_superfamily"/>
</dbReference>
<evidence type="ECO:0000259" key="1">
    <source>
        <dbReference type="PROSITE" id="PS50921"/>
    </source>
</evidence>
<comment type="caution">
    <text evidence="2">The sequence shown here is derived from an EMBL/GenBank/DDBJ whole genome shotgun (WGS) entry which is preliminary data.</text>
</comment>
<dbReference type="Pfam" id="PF03861">
    <property type="entry name" value="ANTAR"/>
    <property type="match status" value="1"/>
</dbReference>
<evidence type="ECO:0000313" key="3">
    <source>
        <dbReference type="Proteomes" id="UP001494902"/>
    </source>
</evidence>
<keyword evidence="3" id="KW-1185">Reference proteome</keyword>
<name>A0ABV1KH71_9PSEU</name>
<accession>A0ABV1KH71</accession>
<dbReference type="EMBL" id="JBEDNQ010000012">
    <property type="protein sequence ID" value="MEQ3553795.1"/>
    <property type="molecule type" value="Genomic_DNA"/>
</dbReference>